<keyword evidence="3" id="KW-1185">Reference proteome</keyword>
<feature type="region of interest" description="Disordered" evidence="1">
    <location>
        <begin position="146"/>
        <end position="190"/>
    </location>
</feature>
<feature type="compositionally biased region" description="Pro residues" evidence="1">
    <location>
        <begin position="176"/>
        <end position="190"/>
    </location>
</feature>
<dbReference type="Proteomes" id="UP001583186">
    <property type="component" value="Unassembled WGS sequence"/>
</dbReference>
<evidence type="ECO:0000313" key="3">
    <source>
        <dbReference type="Proteomes" id="UP001583186"/>
    </source>
</evidence>
<protein>
    <submittedName>
        <fullName evidence="2">Uncharacterized protein</fullName>
    </submittedName>
</protein>
<reference evidence="2 3" key="1">
    <citation type="journal article" date="2024" name="IMA Fungus">
        <title>IMA Genome - F19 : A genome assembly and annotation guide to empower mycologists, including annotated draft genome sequences of Ceratocystis pirilliformis, Diaporthe australafricana, Fusarium ophioides, Paecilomyces lecythidis, and Sporothrix stenoceras.</title>
        <authorList>
            <person name="Aylward J."/>
            <person name="Wilson A.M."/>
            <person name="Visagie C.M."/>
            <person name="Spraker J."/>
            <person name="Barnes I."/>
            <person name="Buitendag C."/>
            <person name="Ceriani C."/>
            <person name="Del Mar Angel L."/>
            <person name="du Plessis D."/>
            <person name="Fuchs T."/>
            <person name="Gasser K."/>
            <person name="Kramer D."/>
            <person name="Li W."/>
            <person name="Munsamy K."/>
            <person name="Piso A."/>
            <person name="Price J.L."/>
            <person name="Sonnekus B."/>
            <person name="Thomas C."/>
            <person name="van der Nest A."/>
            <person name="van Dijk A."/>
            <person name="van Heerden A."/>
            <person name="van Vuuren N."/>
            <person name="Yilmaz N."/>
            <person name="Duong T.A."/>
            <person name="van der Merwe N.A."/>
            <person name="Wingfield M.J."/>
            <person name="Wingfield B.D."/>
        </authorList>
    </citation>
    <scope>NUCLEOTIDE SEQUENCE [LARGE SCALE GENOMIC DNA]</scope>
    <source>
        <strain evidence="2 3">CMW 5346</strain>
    </source>
</reference>
<dbReference type="EMBL" id="JAWCUI010000003">
    <property type="protein sequence ID" value="KAL1902913.1"/>
    <property type="molecule type" value="Genomic_DNA"/>
</dbReference>
<comment type="caution">
    <text evidence="2">The sequence shown here is derived from an EMBL/GenBank/DDBJ whole genome shotgun (WGS) entry which is preliminary data.</text>
</comment>
<evidence type="ECO:0000256" key="1">
    <source>
        <dbReference type="SAM" id="MobiDB-lite"/>
    </source>
</evidence>
<gene>
    <name evidence="2" type="ORF">Sste5346_000825</name>
</gene>
<proteinExistence type="predicted"/>
<sequence length="242" mass="25388">MTCSLDTYIYSQGPDVAPLPPPPHVTVMSKERLEAASAAVAAPLPTAYPLSSSAASSSVDSSSASASASAKKALDYVYAHIDPRVHWTRARPKDWHDAKQKEIKARGGRKANFGKAAQRAAAARRKAAVAAAAEATAAAALESVESPMGNAATEPETYGGSVANTRSARQKEKAPAKPPPPAPVVAAPPPQVPSVWTGELPAEVTSNKPWMSLLGKFAQDEEAWRTAKQSTTQKSSGRSKRH</sequence>
<feature type="region of interest" description="Disordered" evidence="1">
    <location>
        <begin position="221"/>
        <end position="242"/>
    </location>
</feature>
<accession>A0ABR3ZQE7</accession>
<evidence type="ECO:0000313" key="2">
    <source>
        <dbReference type="EMBL" id="KAL1902913.1"/>
    </source>
</evidence>
<name>A0ABR3ZQE7_9PEZI</name>
<feature type="compositionally biased region" description="Polar residues" evidence="1">
    <location>
        <begin position="227"/>
        <end position="236"/>
    </location>
</feature>
<organism evidence="2 3">
    <name type="scientific">Sporothrix stenoceras</name>
    <dbReference type="NCBI Taxonomy" id="5173"/>
    <lineage>
        <taxon>Eukaryota</taxon>
        <taxon>Fungi</taxon>
        <taxon>Dikarya</taxon>
        <taxon>Ascomycota</taxon>
        <taxon>Pezizomycotina</taxon>
        <taxon>Sordariomycetes</taxon>
        <taxon>Sordariomycetidae</taxon>
        <taxon>Ophiostomatales</taxon>
        <taxon>Ophiostomataceae</taxon>
        <taxon>Sporothrix</taxon>
    </lineage>
</organism>